<dbReference type="InterPro" id="IPR036318">
    <property type="entry name" value="FAD-bd_PCMH-like_sf"/>
</dbReference>
<organism evidence="6 7">
    <name type="scientific">Streptomyces griseoviridis</name>
    <dbReference type="NCBI Taxonomy" id="45398"/>
    <lineage>
        <taxon>Bacteria</taxon>
        <taxon>Bacillati</taxon>
        <taxon>Actinomycetota</taxon>
        <taxon>Actinomycetes</taxon>
        <taxon>Kitasatosporales</taxon>
        <taxon>Streptomycetaceae</taxon>
        <taxon>Streptomyces</taxon>
    </lineage>
</organism>
<dbReference type="InterPro" id="IPR051914">
    <property type="entry name" value="FAD-linked_OxidoTrans_Type4"/>
</dbReference>
<feature type="domain" description="FAD-binding PCMH-type" evidence="5">
    <location>
        <begin position="50"/>
        <end position="229"/>
    </location>
</feature>
<dbReference type="InterPro" id="IPR016166">
    <property type="entry name" value="FAD-bd_PCMH"/>
</dbReference>
<comment type="caution">
    <text evidence="6">The sequence shown here is derived from an EMBL/GenBank/DDBJ whole genome shotgun (WGS) entry which is preliminary data.</text>
</comment>
<dbReference type="InterPro" id="IPR004113">
    <property type="entry name" value="FAD-bd_oxidored_4_C"/>
</dbReference>
<dbReference type="InterPro" id="IPR016169">
    <property type="entry name" value="FAD-bd_PCMH_sub2"/>
</dbReference>
<dbReference type="Proteomes" id="UP001231675">
    <property type="component" value="Unassembled WGS sequence"/>
</dbReference>
<evidence type="ECO:0000256" key="4">
    <source>
        <dbReference type="ARBA" id="ARBA00023002"/>
    </source>
</evidence>
<evidence type="ECO:0000313" key="6">
    <source>
        <dbReference type="EMBL" id="MDP9682070.1"/>
    </source>
</evidence>
<evidence type="ECO:0000259" key="5">
    <source>
        <dbReference type="PROSITE" id="PS51387"/>
    </source>
</evidence>
<evidence type="ECO:0000256" key="2">
    <source>
        <dbReference type="ARBA" id="ARBA00022630"/>
    </source>
</evidence>
<keyword evidence="3" id="KW-0274">FAD</keyword>
<dbReference type="GeneID" id="91551519"/>
<dbReference type="RefSeq" id="WP_189420009.1">
    <property type="nucleotide sequence ID" value="NZ_BMSM01000012.1"/>
</dbReference>
<dbReference type="Gene3D" id="3.30.70.2740">
    <property type="match status" value="1"/>
</dbReference>
<dbReference type="InterPro" id="IPR016164">
    <property type="entry name" value="FAD-linked_Oxase-like_C"/>
</dbReference>
<protein>
    <submittedName>
        <fullName evidence="6">Glycolate oxidase</fullName>
        <ecNumber evidence="6">1.1.3.15</ecNumber>
    </submittedName>
</protein>
<dbReference type="Gene3D" id="3.30.465.10">
    <property type="match status" value="1"/>
</dbReference>
<keyword evidence="4 6" id="KW-0560">Oxidoreductase</keyword>
<evidence type="ECO:0000256" key="1">
    <source>
        <dbReference type="ARBA" id="ARBA00001974"/>
    </source>
</evidence>
<dbReference type="PANTHER" id="PTHR42934:SF2">
    <property type="entry name" value="GLYCOLATE OXIDASE SUBUNIT GLCD"/>
    <property type="match status" value="1"/>
</dbReference>
<dbReference type="PANTHER" id="PTHR42934">
    <property type="entry name" value="GLYCOLATE OXIDASE SUBUNIT GLCD"/>
    <property type="match status" value="1"/>
</dbReference>
<sequence length="469" mass="49026">MSRIEAPRDDATAATGDLVGRLLGALPADAVLTDPDVTASYAHDMASFCPAGTPAVVVLPRTVEEVQHVLRVATELRVPVVPQGARTGLSGGANAHDGWIVLSLTRMDRILEISPVDRVAVVEPGVVNATLSRAVREHGLYYPPDPSSWETCTIGGNIGTASGGLCCVKYGVTAEYVLGLDVVLADGRLMSTGRRTAKGVAGYDLTRLFVGSEGSLGIVVRAVLGLRPAPPAQLVLAAEFPSARAACDAVCAIMAGGHVPSLLELMDRTTVRAVNDLARMGLPETTEALLLAAFDIPDPAADLAAVGALCEAAGATRVVPADDPAESELLLQARRLSLTALEAVKGTTMIDDVCVPRSRLADLLDGVERVAERHRLTIGVCAHAGDGNTHPTVCFDAADPDESRRARASFDEIMALGLELGGTITGEHGVGVLKKDWLARELGPVGLEMQRAVKQTFDPLGILNPGKLF</sequence>
<dbReference type="EMBL" id="JAURUD010000001">
    <property type="protein sequence ID" value="MDP9682070.1"/>
    <property type="molecule type" value="Genomic_DNA"/>
</dbReference>
<evidence type="ECO:0000313" key="7">
    <source>
        <dbReference type="Proteomes" id="UP001231675"/>
    </source>
</evidence>
<dbReference type="PROSITE" id="PS51387">
    <property type="entry name" value="FAD_PCMH"/>
    <property type="match status" value="1"/>
</dbReference>
<dbReference type="SUPFAM" id="SSF55103">
    <property type="entry name" value="FAD-linked oxidases, C-terminal domain"/>
    <property type="match status" value="1"/>
</dbReference>
<comment type="cofactor">
    <cofactor evidence="1">
        <name>FAD</name>
        <dbReference type="ChEBI" id="CHEBI:57692"/>
    </cofactor>
</comment>
<dbReference type="Pfam" id="PF01565">
    <property type="entry name" value="FAD_binding_4"/>
    <property type="match status" value="1"/>
</dbReference>
<dbReference type="SUPFAM" id="SSF56176">
    <property type="entry name" value="FAD-binding/transporter-associated domain-like"/>
    <property type="match status" value="1"/>
</dbReference>
<dbReference type="Pfam" id="PF02913">
    <property type="entry name" value="FAD-oxidase_C"/>
    <property type="match status" value="1"/>
</dbReference>
<reference evidence="6 7" key="1">
    <citation type="submission" date="2023-07" db="EMBL/GenBank/DDBJ databases">
        <title>Sequencing the genomes of 1000 actinobacteria strains.</title>
        <authorList>
            <person name="Klenk H.-P."/>
        </authorList>
    </citation>
    <scope>NUCLEOTIDE SEQUENCE [LARGE SCALE GENOMIC DNA]</scope>
    <source>
        <strain evidence="6 7">DSM 40229</strain>
    </source>
</reference>
<proteinExistence type="predicted"/>
<dbReference type="InterPro" id="IPR006094">
    <property type="entry name" value="Oxid_FAD_bind_N"/>
</dbReference>
<keyword evidence="2" id="KW-0285">Flavoprotein</keyword>
<evidence type="ECO:0000256" key="3">
    <source>
        <dbReference type="ARBA" id="ARBA00022827"/>
    </source>
</evidence>
<dbReference type="InterPro" id="IPR016171">
    <property type="entry name" value="Vanillyl_alc_oxidase_C-sub2"/>
</dbReference>
<dbReference type="GO" id="GO:0003973">
    <property type="term" value="F:(S)-2-hydroxy-acid oxidase activity"/>
    <property type="evidence" value="ECO:0007669"/>
    <property type="project" value="UniProtKB-EC"/>
</dbReference>
<dbReference type="EC" id="1.1.3.15" evidence="6"/>
<name>A0ABT9LFR5_STRGD</name>
<keyword evidence="7" id="KW-1185">Reference proteome</keyword>
<accession>A0ABT9LFR5</accession>
<gene>
    <name evidence="6" type="ORF">J2S47_002572</name>
</gene>
<dbReference type="Gene3D" id="1.10.45.10">
    <property type="entry name" value="Vanillyl-alcohol Oxidase, Chain A, domain 4"/>
    <property type="match status" value="1"/>
</dbReference>